<proteinExistence type="predicted"/>
<dbReference type="PRINTS" id="PR01217">
    <property type="entry name" value="PRICHEXTENSN"/>
</dbReference>
<feature type="compositionally biased region" description="Polar residues" evidence="1">
    <location>
        <begin position="630"/>
        <end position="643"/>
    </location>
</feature>
<feature type="compositionally biased region" description="Low complexity" evidence="1">
    <location>
        <begin position="525"/>
        <end position="551"/>
    </location>
</feature>
<name>A0A918AM58_9PSEU</name>
<feature type="compositionally biased region" description="Basic and acidic residues" evidence="1">
    <location>
        <begin position="464"/>
        <end position="479"/>
    </location>
</feature>
<organism evidence="3 4">
    <name type="scientific">Saccharothrix coeruleofusca</name>
    <dbReference type="NCBI Taxonomy" id="33919"/>
    <lineage>
        <taxon>Bacteria</taxon>
        <taxon>Bacillati</taxon>
        <taxon>Actinomycetota</taxon>
        <taxon>Actinomycetes</taxon>
        <taxon>Pseudonocardiales</taxon>
        <taxon>Pseudonocardiaceae</taxon>
        <taxon>Saccharothrix</taxon>
    </lineage>
</organism>
<keyword evidence="4" id="KW-1185">Reference proteome</keyword>
<reference evidence="3" key="2">
    <citation type="submission" date="2020-09" db="EMBL/GenBank/DDBJ databases">
        <authorList>
            <person name="Sun Q."/>
            <person name="Ohkuma M."/>
        </authorList>
    </citation>
    <scope>NUCLEOTIDE SEQUENCE</scope>
    <source>
        <strain evidence="3">JCM 3313</strain>
    </source>
</reference>
<feature type="transmembrane region" description="Helical" evidence="2">
    <location>
        <begin position="15"/>
        <end position="35"/>
    </location>
</feature>
<keyword evidence="2" id="KW-0812">Transmembrane</keyword>
<feature type="region of interest" description="Disordered" evidence="1">
    <location>
        <begin position="124"/>
        <end position="736"/>
    </location>
</feature>
<feature type="compositionally biased region" description="Low complexity" evidence="1">
    <location>
        <begin position="484"/>
        <end position="498"/>
    </location>
</feature>
<keyword evidence="2" id="KW-1133">Transmembrane helix</keyword>
<evidence type="ECO:0000313" key="4">
    <source>
        <dbReference type="Proteomes" id="UP000639606"/>
    </source>
</evidence>
<feature type="compositionally biased region" description="Acidic residues" evidence="1">
    <location>
        <begin position="130"/>
        <end position="142"/>
    </location>
</feature>
<reference evidence="3" key="1">
    <citation type="journal article" date="2014" name="Int. J. Syst. Evol. Microbiol.">
        <title>Complete genome sequence of Corynebacterium casei LMG S-19264T (=DSM 44701T), isolated from a smear-ripened cheese.</title>
        <authorList>
            <consortium name="US DOE Joint Genome Institute (JGI-PGF)"/>
            <person name="Walter F."/>
            <person name="Albersmeier A."/>
            <person name="Kalinowski J."/>
            <person name="Ruckert C."/>
        </authorList>
    </citation>
    <scope>NUCLEOTIDE SEQUENCE</scope>
    <source>
        <strain evidence="3">JCM 3313</strain>
    </source>
</reference>
<comment type="caution">
    <text evidence="3">The sequence shown here is derived from an EMBL/GenBank/DDBJ whole genome shotgun (WGS) entry which is preliminary data.</text>
</comment>
<feature type="compositionally biased region" description="Basic and acidic residues" evidence="1">
    <location>
        <begin position="174"/>
        <end position="185"/>
    </location>
</feature>
<keyword evidence="2" id="KW-0472">Membrane</keyword>
<feature type="compositionally biased region" description="Basic and acidic residues" evidence="1">
    <location>
        <begin position="553"/>
        <end position="583"/>
    </location>
</feature>
<gene>
    <name evidence="3" type="ORF">GCM10010185_32410</name>
</gene>
<feature type="compositionally biased region" description="Basic and acidic residues" evidence="1">
    <location>
        <begin position="271"/>
        <end position="301"/>
    </location>
</feature>
<evidence type="ECO:0000313" key="3">
    <source>
        <dbReference type="EMBL" id="GGP57536.1"/>
    </source>
</evidence>
<feature type="compositionally biased region" description="Polar residues" evidence="1">
    <location>
        <begin position="449"/>
        <end position="458"/>
    </location>
</feature>
<evidence type="ECO:0000256" key="1">
    <source>
        <dbReference type="SAM" id="MobiDB-lite"/>
    </source>
</evidence>
<sequence length="780" mass="84048">MAVGGSPVVSLFGQVWLWSLLSFLAGVLLTWLVLVRPAKRELQDLEQRLLLSPRPEAERAQAERTQVEVAAPATVAPADDFDDWTTSPRAEVLTRPARQAPPLYDVSGMRLDDRDSLLEELDDEHRPLSDFEEEHDFPEFEPEEPRSRFELLNPTERARTQDAVRGNVTPEAAGEEKAAPEKAAPEKAAVPEKTGPEKTNLLPPVAEVARVPEAPTAPPEVPPFQPREVWRGEPVAEEEPVEREAPRPAPPSASEETTLIPATALAEAIAEVDRHPRDEQAWPDHDLTGEYPAVRDEDHAPTEITPAVRDEDHAPTQITPPVEVPAPPARSDRARADDAAFEQFLAEQRRSGEVERPAAAPRHEVEPEESEAERTEVAGLAPVVPPASEQDTAVQPALPADTAPLHGEVEAEAEPRHAEPEPVESEPETAEPEPAGPEQVVPAQAAPEQGTSEQSPMASNLADFWREAAKDVEGAEPKPIRSWQAKPEPVQAAPVQAAPVPPAPAERPEVVEAAPAEPTPEPDPVAETRPQPKVEAAPVQAAPVQAAAAEPEPAPKPRPEPRPEVKPKPKPEKKADKKPEPARSRSLFEPLVNPEDEAEAEQLSSVTKPTPPPTNDQPFVPKLAPELLASSGNGLPQRPTRQPGSKRVPPTPTAPPTASPAAPPTAPSSPAPSAKPATPPLPRPVRPRPVGFSPSTGGRPVPSTTRFQQPEGFNPRSPFGPGSVLPKSDGKAPAPEFQIKATLTGRRYFTAESANFRETRADVWFRTTADAEKAGFRPAP</sequence>
<protein>
    <submittedName>
        <fullName evidence="3">Uncharacterized protein</fullName>
    </submittedName>
</protein>
<evidence type="ECO:0000256" key="2">
    <source>
        <dbReference type="SAM" id="Phobius"/>
    </source>
</evidence>
<feature type="compositionally biased region" description="Pro residues" evidence="1">
    <location>
        <begin position="649"/>
        <end position="670"/>
    </location>
</feature>
<feature type="compositionally biased region" description="Basic and acidic residues" evidence="1">
    <location>
        <begin position="407"/>
        <end position="420"/>
    </location>
</feature>
<feature type="compositionally biased region" description="Low complexity" evidence="1">
    <location>
        <begin position="203"/>
        <end position="214"/>
    </location>
</feature>
<feature type="compositionally biased region" description="Acidic residues" evidence="1">
    <location>
        <begin position="421"/>
        <end position="431"/>
    </location>
</feature>
<accession>A0A918AM58</accession>
<dbReference type="EMBL" id="BMRG01000005">
    <property type="protein sequence ID" value="GGP57536.1"/>
    <property type="molecule type" value="Genomic_DNA"/>
</dbReference>
<dbReference type="Proteomes" id="UP000639606">
    <property type="component" value="Unassembled WGS sequence"/>
</dbReference>
<feature type="compositionally biased region" description="Pro residues" evidence="1">
    <location>
        <begin position="215"/>
        <end position="225"/>
    </location>
</feature>
<feature type="compositionally biased region" description="Basic and acidic residues" evidence="1">
    <location>
        <begin position="347"/>
        <end position="365"/>
    </location>
</feature>
<dbReference type="AlphaFoldDB" id="A0A918AM58"/>